<dbReference type="PANTHER" id="PTHR10963:SF55">
    <property type="entry name" value="GLYCOSIDE HYDROLASE FAMILY 16 PROTEIN"/>
    <property type="match status" value="1"/>
</dbReference>
<dbReference type="Proteomes" id="UP000270856">
    <property type="component" value="Unassembled WGS sequence"/>
</dbReference>
<keyword evidence="4" id="KW-1185">Reference proteome</keyword>
<comment type="similarity">
    <text evidence="1">Belongs to the glycosyl hydrolase 16 family.</text>
</comment>
<proteinExistence type="inferred from homology"/>
<gene>
    <name evidence="3" type="ORF">EGM88_12740</name>
</gene>
<keyword evidence="3" id="KW-0378">Hydrolase</keyword>
<dbReference type="PANTHER" id="PTHR10963">
    <property type="entry name" value="GLYCOSYL HYDROLASE-RELATED"/>
    <property type="match status" value="1"/>
</dbReference>
<dbReference type="EMBL" id="RPFJ01000030">
    <property type="protein sequence ID" value="RPD93363.1"/>
    <property type="molecule type" value="Genomic_DNA"/>
</dbReference>
<feature type="domain" description="GH16" evidence="2">
    <location>
        <begin position="48"/>
        <end position="318"/>
    </location>
</feature>
<dbReference type="RefSeq" id="WP_123898798.1">
    <property type="nucleotide sequence ID" value="NZ_RPFJ01000030.1"/>
</dbReference>
<protein>
    <submittedName>
        <fullName evidence="3">Glycosyl hydrolase family protein</fullName>
    </submittedName>
</protein>
<dbReference type="GO" id="GO:0005975">
    <property type="term" value="P:carbohydrate metabolic process"/>
    <property type="evidence" value="ECO:0007669"/>
    <property type="project" value="InterPro"/>
</dbReference>
<dbReference type="GO" id="GO:0004553">
    <property type="term" value="F:hydrolase activity, hydrolyzing O-glycosyl compounds"/>
    <property type="evidence" value="ECO:0007669"/>
    <property type="project" value="InterPro"/>
</dbReference>
<evidence type="ECO:0000313" key="3">
    <source>
        <dbReference type="EMBL" id="RPD93363.1"/>
    </source>
</evidence>
<accession>A0A3N4P1W0</accession>
<dbReference type="InterPro" id="IPR050546">
    <property type="entry name" value="Glycosyl_Hydrlase_16"/>
</dbReference>
<dbReference type="PROSITE" id="PS51257">
    <property type="entry name" value="PROKAR_LIPOPROTEIN"/>
    <property type="match status" value="1"/>
</dbReference>
<dbReference type="InterPro" id="IPR000757">
    <property type="entry name" value="Beta-glucanase-like"/>
</dbReference>
<organism evidence="3 4">
    <name type="scientific">Aureibaculum marinum</name>
    <dbReference type="NCBI Taxonomy" id="2487930"/>
    <lineage>
        <taxon>Bacteria</taxon>
        <taxon>Pseudomonadati</taxon>
        <taxon>Bacteroidota</taxon>
        <taxon>Flavobacteriia</taxon>
        <taxon>Flavobacteriales</taxon>
        <taxon>Flavobacteriaceae</taxon>
        <taxon>Aureibaculum</taxon>
    </lineage>
</organism>
<dbReference type="SUPFAM" id="SSF49899">
    <property type="entry name" value="Concanavalin A-like lectins/glucanases"/>
    <property type="match status" value="1"/>
</dbReference>
<dbReference type="Pfam" id="PF00722">
    <property type="entry name" value="Glyco_hydro_16"/>
    <property type="match status" value="1"/>
</dbReference>
<evidence type="ECO:0000259" key="2">
    <source>
        <dbReference type="PROSITE" id="PS51762"/>
    </source>
</evidence>
<dbReference type="PROSITE" id="PS51762">
    <property type="entry name" value="GH16_2"/>
    <property type="match status" value="1"/>
</dbReference>
<dbReference type="OrthoDB" id="973752at2"/>
<sequence>MTVKKVCNLVFILIFPILLIIGCKENNRETSTSDKKVELSQSSNLRVVTPASDPDNKEGWVLNEEISDEFEGTELDTTKWFVQGQNGNYYIWKGRAPSQYVPHNVSVENGILKLKTQWEPDYSFAKESYADGAHVDTYGFHEGKPLPVTTAAIVGKKRFLNGYMEVKSKAPEAAITAAFWAIGYEQELDVYEQMGVPKIAKEGSISKNTNRTAVHDWSPPAVRPTKAFGYDEQLPYVTSDDFHVYGVEWGEAYLNIYRDGKFVHGFTQDELGIDWVLNNPMEIWLDSEIFKWLGVPHKEELPATFEVEYVRVWQKPSDNLLAKDKAFYGFEGPILFENNPRPFNMVPEDSKPNDYQKFWLIDKESSKYFQITEGHYASGVESLQFLGYGKNDSLKVSKVVAKTPEGALRLPSGDFKLSINLWLNQGRIADKIYVTLGNPEIKIVFDGLKKLPRRQWVTVEKKFSRLEASTNNDGMVIEIRKEDLPKTRATNLFIDDIEIKKSNK</sequence>
<dbReference type="Gene3D" id="2.60.120.200">
    <property type="match status" value="1"/>
</dbReference>
<evidence type="ECO:0000313" key="4">
    <source>
        <dbReference type="Proteomes" id="UP000270856"/>
    </source>
</evidence>
<dbReference type="AlphaFoldDB" id="A0A3N4P1W0"/>
<reference evidence="3 4" key="1">
    <citation type="submission" date="2018-11" db="EMBL/GenBank/DDBJ databases">
        <title>Aureibaculum marinum gen. nov., sp. nov., a member of the family Flavobacteriaceae isolated from the Bohai Sea.</title>
        <authorList>
            <person name="Ji X."/>
        </authorList>
    </citation>
    <scope>NUCLEOTIDE SEQUENCE [LARGE SCALE GENOMIC DNA]</scope>
    <source>
        <strain evidence="3 4">BH-SD17</strain>
    </source>
</reference>
<comment type="caution">
    <text evidence="3">The sequence shown here is derived from an EMBL/GenBank/DDBJ whole genome shotgun (WGS) entry which is preliminary data.</text>
</comment>
<evidence type="ECO:0000256" key="1">
    <source>
        <dbReference type="ARBA" id="ARBA00006865"/>
    </source>
</evidence>
<dbReference type="InterPro" id="IPR013320">
    <property type="entry name" value="ConA-like_dom_sf"/>
</dbReference>
<name>A0A3N4P1W0_9FLAO</name>